<evidence type="ECO:0000256" key="2">
    <source>
        <dbReference type="ARBA" id="ARBA00002788"/>
    </source>
</evidence>
<comment type="function">
    <text evidence="2">Component of the dihydroxyacetone kinase complex, which is responsible for the phosphoenolpyruvate (PEP)-dependent phosphorylation of dihydroxyacetone. DhaM serves as the phosphoryl donor. Is phosphorylated by phosphoenolpyruvate in an EI- and HPr-dependent reaction, and a phosphorelay system on histidine residues finally leads to phosphoryl transfer to DhaL and dihydroxyacetone.</text>
</comment>
<evidence type="ECO:0000259" key="6">
    <source>
        <dbReference type="PROSITE" id="PS51096"/>
    </source>
</evidence>
<reference evidence="7 8" key="1">
    <citation type="journal article" date="2011" name="EMBO J.">
        <title>Structural diversity of bacterial flagellar motors.</title>
        <authorList>
            <person name="Chen S."/>
            <person name="Beeby M."/>
            <person name="Murphy G.E."/>
            <person name="Leadbetter J.R."/>
            <person name="Hendrixson D.R."/>
            <person name="Briegel A."/>
            <person name="Li Z."/>
            <person name="Shi J."/>
            <person name="Tocheva E.I."/>
            <person name="Muller A."/>
            <person name="Dobro M.J."/>
            <person name="Jensen G.J."/>
        </authorList>
    </citation>
    <scope>NUCLEOTIDE SEQUENCE [LARGE SCALE GENOMIC DNA]</scope>
    <source>
        <strain evidence="7 8">DSM 6540</strain>
    </source>
</reference>
<dbReference type="PANTHER" id="PTHR38594">
    <property type="entry name" value="PEP-DEPENDENT DIHYDROXYACETONE KINASE, PHOSPHORYL DONOR SUBUNIT DHAM"/>
    <property type="match status" value="1"/>
</dbReference>
<dbReference type="GO" id="GO:0016020">
    <property type="term" value="C:membrane"/>
    <property type="evidence" value="ECO:0007669"/>
    <property type="project" value="InterPro"/>
</dbReference>
<comment type="caution">
    <text evidence="7">The sequence shown here is derived from an EMBL/GenBank/DDBJ whole genome shotgun (WGS) entry which is preliminary data.</text>
</comment>
<evidence type="ECO:0000313" key="7">
    <source>
        <dbReference type="EMBL" id="EGO62183.1"/>
    </source>
</evidence>
<dbReference type="STRING" id="1009370.ALO_19507"/>
<comment type="catalytic activity">
    <reaction evidence="1">
        <text>dihydroxyacetone + phosphoenolpyruvate = dihydroxyacetone phosphate + pyruvate</text>
        <dbReference type="Rhea" id="RHEA:18381"/>
        <dbReference type="ChEBI" id="CHEBI:15361"/>
        <dbReference type="ChEBI" id="CHEBI:16016"/>
        <dbReference type="ChEBI" id="CHEBI:57642"/>
        <dbReference type="ChEBI" id="CHEBI:58702"/>
        <dbReference type="EC" id="2.7.1.121"/>
    </reaction>
</comment>
<evidence type="ECO:0000256" key="5">
    <source>
        <dbReference type="ARBA" id="ARBA00046577"/>
    </source>
</evidence>
<evidence type="ECO:0000256" key="1">
    <source>
        <dbReference type="ARBA" id="ARBA00001113"/>
    </source>
</evidence>
<accession>F7NP60</accession>
<dbReference type="GO" id="GO:0047324">
    <property type="term" value="F:phosphoenolpyruvate-glycerone phosphotransferase activity"/>
    <property type="evidence" value="ECO:0007669"/>
    <property type="project" value="UniProtKB-EC"/>
</dbReference>
<keyword evidence="7" id="KW-0418">Kinase</keyword>
<evidence type="ECO:0000313" key="8">
    <source>
        <dbReference type="Proteomes" id="UP000003240"/>
    </source>
</evidence>
<dbReference type="InterPro" id="IPR039643">
    <property type="entry name" value="DhaM"/>
</dbReference>
<name>F7NP60_9FIRM</name>
<dbReference type="EC" id="2.7.1.121" evidence="3"/>
<sequence length="143" mass="14311">MVGVVVVSHSAKVAEGTCEIAGQMGKAGQKVIAARGTADGGIGTDAVKIAAAIAAADTGDGVVVLVDLGSAVLSAQTAIELLESELRQRVVIADAPLVEGTVIAVIEASLAVPLSQVAASAARRLSICPRAVKKPAWQNNPIH</sequence>
<dbReference type="PROSITE" id="PS51096">
    <property type="entry name" value="PTS_EIIA_TYPE_4"/>
    <property type="match status" value="1"/>
</dbReference>
<dbReference type="OrthoDB" id="7065393at2"/>
<keyword evidence="4" id="KW-0808">Transferase</keyword>
<feature type="domain" description="PTS EIIA type-4" evidence="6">
    <location>
        <begin position="1"/>
        <end position="132"/>
    </location>
</feature>
<dbReference type="Gene3D" id="3.40.50.510">
    <property type="entry name" value="Phosphotransferase system, mannose-type IIA component"/>
    <property type="match status" value="1"/>
</dbReference>
<dbReference type="SUPFAM" id="SSF53062">
    <property type="entry name" value="PTS system fructose IIA component-like"/>
    <property type="match status" value="1"/>
</dbReference>
<gene>
    <name evidence="7" type="ORF">ALO_19507</name>
</gene>
<evidence type="ECO:0000256" key="3">
    <source>
        <dbReference type="ARBA" id="ARBA00012095"/>
    </source>
</evidence>
<proteinExistence type="predicted"/>
<dbReference type="EMBL" id="AFGF01000240">
    <property type="protein sequence ID" value="EGO62183.1"/>
    <property type="molecule type" value="Genomic_DNA"/>
</dbReference>
<dbReference type="GO" id="GO:0019563">
    <property type="term" value="P:glycerol catabolic process"/>
    <property type="evidence" value="ECO:0007669"/>
    <property type="project" value="InterPro"/>
</dbReference>
<dbReference type="InterPro" id="IPR012844">
    <property type="entry name" value="DhaM_N"/>
</dbReference>
<dbReference type="eggNOG" id="COG3412">
    <property type="taxonomic scope" value="Bacteria"/>
</dbReference>
<organism evidence="7 8">
    <name type="scientific">Acetonema longum DSM 6540</name>
    <dbReference type="NCBI Taxonomy" id="1009370"/>
    <lineage>
        <taxon>Bacteria</taxon>
        <taxon>Bacillati</taxon>
        <taxon>Bacillota</taxon>
        <taxon>Negativicutes</taxon>
        <taxon>Acetonemataceae</taxon>
        <taxon>Acetonema</taxon>
    </lineage>
</organism>
<comment type="subunit">
    <text evidence="5">Homodimer. The dihydroxyacetone kinase complex is composed of a homodimer of DhaM, a homodimer of DhaK and the subunit DhaL.</text>
</comment>
<dbReference type="AlphaFoldDB" id="F7NP60"/>
<dbReference type="Proteomes" id="UP000003240">
    <property type="component" value="Unassembled WGS sequence"/>
</dbReference>
<dbReference type="InterPro" id="IPR004701">
    <property type="entry name" value="PTS_EIIA_man-typ"/>
</dbReference>
<dbReference type="GO" id="GO:0009401">
    <property type="term" value="P:phosphoenolpyruvate-dependent sugar phosphotransferase system"/>
    <property type="evidence" value="ECO:0007669"/>
    <property type="project" value="InterPro"/>
</dbReference>
<dbReference type="RefSeq" id="WP_004099135.1">
    <property type="nucleotide sequence ID" value="NZ_AFGF01000240.1"/>
</dbReference>
<dbReference type="InterPro" id="IPR036662">
    <property type="entry name" value="PTS_EIIA_man-typ_sf"/>
</dbReference>
<protein>
    <recommendedName>
        <fullName evidence="3">phosphoenolpyruvate--glycerone phosphotransferase</fullName>
        <ecNumber evidence="3">2.7.1.121</ecNumber>
    </recommendedName>
</protein>
<dbReference type="PANTHER" id="PTHR38594:SF1">
    <property type="entry name" value="PEP-DEPENDENT DIHYDROXYACETONE KINASE, PHOSPHORYL DONOR SUBUNIT DHAM"/>
    <property type="match status" value="1"/>
</dbReference>
<keyword evidence="8" id="KW-1185">Reference proteome</keyword>
<dbReference type="Pfam" id="PF03610">
    <property type="entry name" value="EIIA-man"/>
    <property type="match status" value="1"/>
</dbReference>
<dbReference type="NCBIfam" id="TIGR02364">
    <property type="entry name" value="dha_pts"/>
    <property type="match status" value="1"/>
</dbReference>
<evidence type="ECO:0000256" key="4">
    <source>
        <dbReference type="ARBA" id="ARBA00022679"/>
    </source>
</evidence>